<reference evidence="1" key="1">
    <citation type="submission" date="2023-04" db="EMBL/GenBank/DDBJ databases">
        <title>Draft Genome sequencing of Naganishia species isolated from polar environments using Oxford Nanopore Technology.</title>
        <authorList>
            <person name="Leo P."/>
            <person name="Venkateswaran K."/>
        </authorList>
    </citation>
    <scope>NUCLEOTIDE SEQUENCE</scope>
    <source>
        <strain evidence="1">MNA-CCFEE 5423</strain>
    </source>
</reference>
<evidence type="ECO:0000313" key="1">
    <source>
        <dbReference type="EMBL" id="KAJ9102491.1"/>
    </source>
</evidence>
<organism evidence="1 2">
    <name type="scientific">Naganishia friedmannii</name>
    <dbReference type="NCBI Taxonomy" id="89922"/>
    <lineage>
        <taxon>Eukaryota</taxon>
        <taxon>Fungi</taxon>
        <taxon>Dikarya</taxon>
        <taxon>Basidiomycota</taxon>
        <taxon>Agaricomycotina</taxon>
        <taxon>Tremellomycetes</taxon>
        <taxon>Filobasidiales</taxon>
        <taxon>Filobasidiaceae</taxon>
        <taxon>Naganishia</taxon>
    </lineage>
</organism>
<dbReference type="Proteomes" id="UP001227268">
    <property type="component" value="Unassembled WGS sequence"/>
</dbReference>
<keyword evidence="2" id="KW-1185">Reference proteome</keyword>
<proteinExistence type="predicted"/>
<comment type="caution">
    <text evidence="1">The sequence shown here is derived from an EMBL/GenBank/DDBJ whole genome shotgun (WGS) entry which is preliminary data.</text>
</comment>
<evidence type="ECO:0000313" key="2">
    <source>
        <dbReference type="Proteomes" id="UP001227268"/>
    </source>
</evidence>
<name>A0ACC2VV84_9TREE</name>
<gene>
    <name evidence="1" type="ORF">QFC21_002891</name>
</gene>
<protein>
    <submittedName>
        <fullName evidence="1">Uncharacterized protein</fullName>
    </submittedName>
</protein>
<accession>A0ACC2VV84</accession>
<sequence length="522" mass="56230">MISRPMDSQPTSETVAAAAVAVENEGSLLIPPNPAILAQQPRGSILINRNDASCVTPSTANSLKSPANASSVLSNVKNAFLFGETSRPRQPRPPAAVFNNRNRASSASSTASTASSGSYSGMAPQSIPGRRRAPSPSVSFAPLPQVPNLERTRSISLGVAARSNMLKTQGGAAGRMGSGSSYNGAALPRKDGMRGYLMMTDEEWEYYKKEKTDTGQNVINPPEIHHLVRDSGKKLWQKARSLSSTSSKSSPSPTARARTLDPQADDASTTSSERFSPPDSLDDQSGDLNLAASHSRGRPGLFGRSRSSSSSPHSEIPEYAVDESSEIGSIAEEDEEAVEDEDEKHRILPLQNRYLDTDGYKPRAESTSTMSDGRSSAGESSYNSNEEEDEDEPPVNLPAYLQKDIGAERRHYMHEHAAIESASGNQTRHHSNSGTATPTATAFNHEKHYPHMSPMSQFLSDGESHQNHLHHAHITKHLMDMNLGNASNRAGYVEGEGDATPRMPGSPKAASMYMSRMSEDTV</sequence>
<dbReference type="EMBL" id="JASBWT010000008">
    <property type="protein sequence ID" value="KAJ9102491.1"/>
    <property type="molecule type" value="Genomic_DNA"/>
</dbReference>